<dbReference type="AlphaFoldDB" id="A0A6H5I1V3"/>
<feature type="non-terminal residue" evidence="1">
    <location>
        <position position="157"/>
    </location>
</feature>
<protein>
    <submittedName>
        <fullName evidence="1">Uncharacterized protein</fullName>
    </submittedName>
</protein>
<gene>
    <name evidence="1" type="ORF">TBRA_LOCUS1189</name>
</gene>
<dbReference type="EMBL" id="CADCXV010000257">
    <property type="protein sequence ID" value="CAB0029106.1"/>
    <property type="molecule type" value="Genomic_DNA"/>
</dbReference>
<accession>A0A6H5I1V3</accession>
<evidence type="ECO:0000313" key="2">
    <source>
        <dbReference type="Proteomes" id="UP000479190"/>
    </source>
</evidence>
<evidence type="ECO:0000313" key="1">
    <source>
        <dbReference type="EMBL" id="CAB0029106.1"/>
    </source>
</evidence>
<organism evidence="1 2">
    <name type="scientific">Trichogramma brassicae</name>
    <dbReference type="NCBI Taxonomy" id="86971"/>
    <lineage>
        <taxon>Eukaryota</taxon>
        <taxon>Metazoa</taxon>
        <taxon>Ecdysozoa</taxon>
        <taxon>Arthropoda</taxon>
        <taxon>Hexapoda</taxon>
        <taxon>Insecta</taxon>
        <taxon>Pterygota</taxon>
        <taxon>Neoptera</taxon>
        <taxon>Endopterygota</taxon>
        <taxon>Hymenoptera</taxon>
        <taxon>Apocrita</taxon>
        <taxon>Proctotrupomorpha</taxon>
        <taxon>Chalcidoidea</taxon>
        <taxon>Trichogrammatidae</taxon>
        <taxon>Trichogramma</taxon>
    </lineage>
</organism>
<reference evidence="1 2" key="1">
    <citation type="submission" date="2020-02" db="EMBL/GenBank/DDBJ databases">
        <authorList>
            <person name="Ferguson B K."/>
        </authorList>
    </citation>
    <scope>NUCLEOTIDE SEQUENCE [LARGE SCALE GENOMIC DNA]</scope>
</reference>
<proteinExistence type="predicted"/>
<keyword evidence="2" id="KW-1185">Reference proteome</keyword>
<dbReference type="Proteomes" id="UP000479190">
    <property type="component" value="Unassembled WGS sequence"/>
</dbReference>
<sequence>MNITKVELKAFADCSEQEPITQILCWLGVSAEIINKIVTGDSMRMSSFLINLWSRRQELKLSIRSTLGYFYIQFKTPAYLHEDSRKCQIGGDRNMKTDGLSNRCVTLTETSEVRARDISHLPRLCTSSLSMDNKAQLTVCLGRGGYGLTLTLVKTYF</sequence>
<name>A0A6H5I1V3_9HYME</name>